<protein>
    <submittedName>
        <fullName evidence="8">DNA recombination protein RmuC</fullName>
    </submittedName>
</protein>
<evidence type="ECO:0000256" key="2">
    <source>
        <dbReference type="ARBA" id="ARBA00009840"/>
    </source>
</evidence>
<feature type="coiled-coil region" evidence="5">
    <location>
        <begin position="268"/>
        <end position="295"/>
    </location>
</feature>
<dbReference type="STRING" id="84035.SAMN05660742_10589"/>
<evidence type="ECO:0000256" key="3">
    <source>
        <dbReference type="ARBA" id="ARBA00023054"/>
    </source>
</evidence>
<dbReference type="Pfam" id="PF02646">
    <property type="entry name" value="RmuC"/>
    <property type="match status" value="1"/>
</dbReference>
<proteinExistence type="inferred from homology"/>
<dbReference type="InterPro" id="IPR003798">
    <property type="entry name" value="DNA_recombination_RmuC"/>
</dbReference>
<evidence type="ECO:0000256" key="7">
    <source>
        <dbReference type="SAM" id="Phobius"/>
    </source>
</evidence>
<evidence type="ECO:0000313" key="9">
    <source>
        <dbReference type="Proteomes" id="UP000199662"/>
    </source>
</evidence>
<evidence type="ECO:0000256" key="1">
    <source>
        <dbReference type="ARBA" id="ARBA00003416"/>
    </source>
</evidence>
<keyword evidence="4" id="KW-0233">DNA recombination</keyword>
<feature type="transmembrane region" description="Helical" evidence="7">
    <location>
        <begin position="6"/>
        <end position="24"/>
    </location>
</feature>
<dbReference type="AlphaFoldDB" id="A0A1H6XE71"/>
<keyword evidence="3 5" id="KW-0175">Coiled coil</keyword>
<dbReference type="RefSeq" id="WP_091830247.1">
    <property type="nucleotide sequence ID" value="NZ_FNZK01000005.1"/>
</dbReference>
<accession>A0A1H6XE71</accession>
<keyword evidence="7" id="KW-0812">Transmembrane</keyword>
<name>A0A1H6XE71_9FIRM</name>
<dbReference type="PANTHER" id="PTHR30563">
    <property type="entry name" value="DNA RECOMBINATION PROTEIN RMUC"/>
    <property type="match status" value="1"/>
</dbReference>
<sequence>METVLIVLAILQLILMFCILLYLVKTQDKNKDMNRNFTALQDTFLQMNHLLRDEMKETRAENKADIRSFREELGQTMNQFNESVITRIYENSTNQLKQLDSFSQQLSQLTQLNETKFEKLRETVERHLNQLRLDNQMKLEEMRKTVDEKLNDTLEKRLGESFRMVSEKLEQVHRGLGEMQTLAIGVGDLKKVLSNVKTRGIWGEIQLGNLLEQILIPEQYATNIATVPNSNERVEFALKLPGRDEKGTPVWMPIDAKFPQEDYQRLLIAQENAAVVEAEESAKALEVRIKAEAKDIHTKYISVPYTTDFGILFLPIEGLYAEVLRRPGLCEYIMTTYHVVVAGPTTLAALLNSLQMGFRTLAIEKRSSEVWSILSAVKTEFGKFGDLLDKTHKKLQEASNSIDTAARKTRTIERKLKNVQELPQNETAAVFQIDETEEDDVDENKTNVE</sequence>
<feature type="region of interest" description="Disordered" evidence="6">
    <location>
        <begin position="427"/>
        <end position="449"/>
    </location>
</feature>
<dbReference type="PANTHER" id="PTHR30563:SF0">
    <property type="entry name" value="DNA RECOMBINATION PROTEIN RMUC"/>
    <property type="match status" value="1"/>
</dbReference>
<gene>
    <name evidence="8" type="ORF">SAMN05660742_10589</name>
</gene>
<reference evidence="8 9" key="1">
    <citation type="submission" date="2016-10" db="EMBL/GenBank/DDBJ databases">
        <authorList>
            <person name="de Groot N.N."/>
        </authorList>
    </citation>
    <scope>NUCLEOTIDE SEQUENCE [LARGE SCALE GENOMIC DNA]</scope>
    <source>
        <strain evidence="8 9">DSM 2179</strain>
    </source>
</reference>
<organism evidence="8 9">
    <name type="scientific">Propionispira arboris</name>
    <dbReference type="NCBI Taxonomy" id="84035"/>
    <lineage>
        <taxon>Bacteria</taxon>
        <taxon>Bacillati</taxon>
        <taxon>Bacillota</taxon>
        <taxon>Negativicutes</taxon>
        <taxon>Selenomonadales</taxon>
        <taxon>Selenomonadaceae</taxon>
        <taxon>Propionispira</taxon>
    </lineage>
</organism>
<evidence type="ECO:0000256" key="6">
    <source>
        <dbReference type="SAM" id="MobiDB-lite"/>
    </source>
</evidence>
<keyword evidence="7" id="KW-1133">Transmembrane helix</keyword>
<evidence type="ECO:0000313" key="8">
    <source>
        <dbReference type="EMBL" id="SEJ27439.1"/>
    </source>
</evidence>
<dbReference type="GO" id="GO:0006310">
    <property type="term" value="P:DNA recombination"/>
    <property type="evidence" value="ECO:0007669"/>
    <property type="project" value="UniProtKB-KW"/>
</dbReference>
<keyword evidence="9" id="KW-1185">Reference proteome</keyword>
<dbReference type="Proteomes" id="UP000199662">
    <property type="component" value="Unassembled WGS sequence"/>
</dbReference>
<dbReference type="EMBL" id="FNZK01000005">
    <property type="protein sequence ID" value="SEJ27439.1"/>
    <property type="molecule type" value="Genomic_DNA"/>
</dbReference>
<comment type="function">
    <text evidence="1">Involved in DNA recombination.</text>
</comment>
<evidence type="ECO:0000256" key="5">
    <source>
        <dbReference type="SAM" id="Coils"/>
    </source>
</evidence>
<keyword evidence="7" id="KW-0472">Membrane</keyword>
<comment type="similarity">
    <text evidence="2">Belongs to the RmuC family.</text>
</comment>
<evidence type="ECO:0000256" key="4">
    <source>
        <dbReference type="ARBA" id="ARBA00023172"/>
    </source>
</evidence>